<dbReference type="NCBIfam" id="NF033679">
    <property type="entry name" value="DNRLRE_dom"/>
    <property type="match status" value="1"/>
</dbReference>
<dbReference type="Proteomes" id="UP001516620">
    <property type="component" value="Unassembled WGS sequence"/>
</dbReference>
<organism evidence="5 6">
    <name type="scientific">Paenibacillus rhizolycopersici</name>
    <dbReference type="NCBI Taxonomy" id="2780073"/>
    <lineage>
        <taxon>Bacteria</taxon>
        <taxon>Bacillati</taxon>
        <taxon>Bacillota</taxon>
        <taxon>Bacilli</taxon>
        <taxon>Bacillales</taxon>
        <taxon>Paenibacillaceae</taxon>
        <taxon>Paenibacillus</taxon>
    </lineage>
</organism>
<keyword evidence="3" id="KW-0732">Signal</keyword>
<dbReference type="RefSeq" id="WP_193415719.1">
    <property type="nucleotide sequence ID" value="NZ_JADCNN020000001.1"/>
</dbReference>
<keyword evidence="6" id="KW-1185">Reference proteome</keyword>
<evidence type="ECO:0000259" key="4">
    <source>
        <dbReference type="Pfam" id="PF24517"/>
    </source>
</evidence>
<dbReference type="InterPro" id="IPR055372">
    <property type="entry name" value="CBM96"/>
</dbReference>
<keyword evidence="2" id="KW-0964">Secreted</keyword>
<accession>A0ABS2H310</accession>
<sequence length="186" mass="20733">MFVKMIRLLSFSDKDASAKEVTIRADFDKLDDFGTNYAGGIQVGNTSVNYIGSLPHGKSRTALRFELPPQVKEIRRATLRVYVTGTLNTPSVKLYGTDTVDWTDDTDAFPDGSIAIPLTGEEENHFESGKWKEFVVTDYVNDQLKRVQNEYVSFIFEGNSSGDGHSEITIKSTNNANQRPELVLVS</sequence>
<feature type="domain" description="Carbohydrate-binding module family 96" evidence="4">
    <location>
        <begin position="56"/>
        <end position="184"/>
    </location>
</feature>
<evidence type="ECO:0000256" key="2">
    <source>
        <dbReference type="ARBA" id="ARBA00022525"/>
    </source>
</evidence>
<comment type="caution">
    <text evidence="5">The sequence shown here is derived from an EMBL/GenBank/DDBJ whole genome shotgun (WGS) entry which is preliminary data.</text>
</comment>
<reference evidence="5 6" key="1">
    <citation type="submission" date="2021-01" db="EMBL/GenBank/DDBJ databases">
        <title>Paenibacillus sp.nov. isolated from the rhizosphere soil of tomato plant.</title>
        <authorList>
            <person name="Thin K.K."/>
            <person name="Zhang X."/>
            <person name="He S."/>
        </authorList>
    </citation>
    <scope>NUCLEOTIDE SEQUENCE [LARGE SCALE GENOMIC DNA]</scope>
    <source>
        <strain evidence="5 6">DXFW5</strain>
    </source>
</reference>
<proteinExistence type="predicted"/>
<gene>
    <name evidence="5" type="ORF">IM700_000450</name>
</gene>
<comment type="subcellular location">
    <subcellularLocation>
        <location evidence="1">Secreted</location>
    </subcellularLocation>
</comment>
<protein>
    <submittedName>
        <fullName evidence="5">DNRLRE domain-containing protein</fullName>
    </submittedName>
</protein>
<evidence type="ECO:0000313" key="5">
    <source>
        <dbReference type="EMBL" id="MBM6994125.1"/>
    </source>
</evidence>
<dbReference type="EMBL" id="JADCNN020000001">
    <property type="protein sequence ID" value="MBM6994125.1"/>
    <property type="molecule type" value="Genomic_DNA"/>
</dbReference>
<dbReference type="Pfam" id="PF24517">
    <property type="entry name" value="CBM96"/>
    <property type="match status" value="1"/>
</dbReference>
<name>A0ABS2H310_9BACL</name>
<evidence type="ECO:0000256" key="1">
    <source>
        <dbReference type="ARBA" id="ARBA00004613"/>
    </source>
</evidence>
<evidence type="ECO:0000256" key="3">
    <source>
        <dbReference type="ARBA" id="ARBA00022729"/>
    </source>
</evidence>
<evidence type="ECO:0000313" key="6">
    <source>
        <dbReference type="Proteomes" id="UP001516620"/>
    </source>
</evidence>